<dbReference type="PROSITE" id="PS50405">
    <property type="entry name" value="GST_CTER"/>
    <property type="match status" value="1"/>
</dbReference>
<dbReference type="EC" id="2.5.1.18" evidence="1"/>
<dbReference type="ExpressionAtlas" id="M8C2H3">
    <property type="expression patterns" value="baseline"/>
</dbReference>
<dbReference type="InterPro" id="IPR010987">
    <property type="entry name" value="Glutathione-S-Trfase_C-like"/>
</dbReference>
<dbReference type="PANTHER" id="PTHR11260:SF763">
    <property type="entry name" value="GLUTATHIONE TRANSFERASE"/>
    <property type="match status" value="1"/>
</dbReference>
<keyword evidence="2" id="KW-0808">Transferase</keyword>
<dbReference type="InterPro" id="IPR045074">
    <property type="entry name" value="GST_C_Tau"/>
</dbReference>
<dbReference type="InterPro" id="IPR045073">
    <property type="entry name" value="Omega/Tau-like"/>
</dbReference>
<dbReference type="AlphaFoldDB" id="M8C2H3"/>
<reference evidence="4" key="1">
    <citation type="submission" date="2015-06" db="UniProtKB">
        <authorList>
            <consortium name="EnsemblPlants"/>
        </authorList>
    </citation>
    <scope>IDENTIFICATION</scope>
</reference>
<dbReference type="InterPro" id="IPR036282">
    <property type="entry name" value="Glutathione-S-Trfase_C_sf"/>
</dbReference>
<protein>
    <recommendedName>
        <fullName evidence="1">glutathione transferase</fullName>
        <ecNumber evidence="1">2.5.1.18</ecNumber>
    </recommendedName>
</protein>
<dbReference type="Gene3D" id="3.40.30.10">
    <property type="entry name" value="Glutaredoxin"/>
    <property type="match status" value="1"/>
</dbReference>
<dbReference type="GO" id="GO:0004364">
    <property type="term" value="F:glutathione transferase activity"/>
    <property type="evidence" value="ECO:0007669"/>
    <property type="project" value="UniProtKB-EC"/>
</dbReference>
<name>M8C2H3_AEGTA</name>
<organism evidence="4">
    <name type="scientific">Aegilops tauschii</name>
    <name type="common">Tausch's goatgrass</name>
    <name type="synonym">Aegilops squarrosa</name>
    <dbReference type="NCBI Taxonomy" id="37682"/>
    <lineage>
        <taxon>Eukaryota</taxon>
        <taxon>Viridiplantae</taxon>
        <taxon>Streptophyta</taxon>
        <taxon>Embryophyta</taxon>
        <taxon>Tracheophyta</taxon>
        <taxon>Spermatophyta</taxon>
        <taxon>Magnoliopsida</taxon>
        <taxon>Liliopsida</taxon>
        <taxon>Poales</taxon>
        <taxon>Poaceae</taxon>
        <taxon>BOP clade</taxon>
        <taxon>Pooideae</taxon>
        <taxon>Triticodae</taxon>
        <taxon>Triticeae</taxon>
        <taxon>Triticinae</taxon>
        <taxon>Aegilops</taxon>
    </lineage>
</organism>
<dbReference type="EnsemblPlants" id="EMT21252">
    <property type="protein sequence ID" value="EMT21252"/>
    <property type="gene ID" value="F775_11479"/>
</dbReference>
<dbReference type="Pfam" id="PF13409">
    <property type="entry name" value="GST_N_2"/>
    <property type="match status" value="1"/>
</dbReference>
<dbReference type="SUPFAM" id="SSF47616">
    <property type="entry name" value="GST C-terminal domain-like"/>
    <property type="match status" value="1"/>
</dbReference>
<dbReference type="InterPro" id="IPR036249">
    <property type="entry name" value="Thioredoxin-like_sf"/>
</dbReference>
<dbReference type="GO" id="GO:0005737">
    <property type="term" value="C:cytoplasm"/>
    <property type="evidence" value="ECO:0007669"/>
    <property type="project" value="TreeGrafter"/>
</dbReference>
<evidence type="ECO:0000256" key="1">
    <source>
        <dbReference type="ARBA" id="ARBA00012452"/>
    </source>
</evidence>
<comment type="catalytic activity">
    <reaction evidence="3">
        <text>RX + glutathione = an S-substituted glutathione + a halide anion + H(+)</text>
        <dbReference type="Rhea" id="RHEA:16437"/>
        <dbReference type="ChEBI" id="CHEBI:15378"/>
        <dbReference type="ChEBI" id="CHEBI:16042"/>
        <dbReference type="ChEBI" id="CHEBI:17792"/>
        <dbReference type="ChEBI" id="CHEBI:57925"/>
        <dbReference type="ChEBI" id="CHEBI:90779"/>
        <dbReference type="EC" id="2.5.1.18"/>
    </reaction>
</comment>
<evidence type="ECO:0000313" key="4">
    <source>
        <dbReference type="EnsemblPlants" id="EMT21252"/>
    </source>
</evidence>
<sequence length="177" mass="19915">MAEPVKLIGTLASPFVHRAAAALRLKGVPYELILEDLQSKSELLLKHNPIHQKCSRPFWLAMWLDAGEEQKGFVKEMKENLALLEGQLQGKKFFGGDSIGYLDVAACGSAHWIYAFEEVTGVSLMGENEFPALRRWGKEYTENESVKECLPARVQLVALFSAMKDKYKMITNGMLHQ</sequence>
<accession>M8C2H3</accession>
<evidence type="ECO:0000256" key="2">
    <source>
        <dbReference type="ARBA" id="ARBA00022679"/>
    </source>
</evidence>
<evidence type="ECO:0000256" key="3">
    <source>
        <dbReference type="ARBA" id="ARBA00047960"/>
    </source>
</evidence>
<dbReference type="PANTHER" id="PTHR11260">
    <property type="entry name" value="GLUTATHIONE S-TRANSFERASE, GST, SUPERFAMILY, GST DOMAIN CONTAINING"/>
    <property type="match status" value="1"/>
</dbReference>
<dbReference type="GO" id="GO:0006749">
    <property type="term" value="P:glutathione metabolic process"/>
    <property type="evidence" value="ECO:0007669"/>
    <property type="project" value="InterPro"/>
</dbReference>
<dbReference type="SUPFAM" id="SSF52833">
    <property type="entry name" value="Thioredoxin-like"/>
    <property type="match status" value="1"/>
</dbReference>
<proteinExistence type="predicted"/>
<dbReference type="Gene3D" id="1.20.1050.10">
    <property type="match status" value="1"/>
</dbReference>
<dbReference type="CDD" id="cd03185">
    <property type="entry name" value="GST_C_Tau"/>
    <property type="match status" value="1"/>
</dbReference>
<dbReference type="Pfam" id="PF00043">
    <property type="entry name" value="GST_C"/>
    <property type="match status" value="1"/>
</dbReference>
<dbReference type="InterPro" id="IPR004046">
    <property type="entry name" value="GST_C"/>
</dbReference>
<dbReference type="InterPro" id="IPR004045">
    <property type="entry name" value="Glutathione_S-Trfase_N"/>
</dbReference>